<dbReference type="eggNOG" id="COG5444">
    <property type="taxonomic scope" value="Bacteria"/>
</dbReference>
<gene>
    <name evidence="2" type="ORF">A361_26810</name>
</gene>
<feature type="domain" description="LHH" evidence="1">
    <location>
        <begin position="104"/>
        <end position="186"/>
    </location>
</feature>
<name>A0A160MHC7_9BACI</name>
<dbReference type="InterPro" id="IPR026834">
    <property type="entry name" value="LHH"/>
</dbReference>
<organism evidence="2 3">
    <name type="scientific">Cytobacillus oceanisediminis 2691</name>
    <dbReference type="NCBI Taxonomy" id="1196031"/>
    <lineage>
        <taxon>Bacteria</taxon>
        <taxon>Bacillati</taxon>
        <taxon>Bacillota</taxon>
        <taxon>Bacilli</taxon>
        <taxon>Bacillales</taxon>
        <taxon>Bacillaceae</taxon>
        <taxon>Cytobacillus</taxon>
    </lineage>
</organism>
<evidence type="ECO:0000313" key="3">
    <source>
        <dbReference type="Proteomes" id="UP000077856"/>
    </source>
</evidence>
<evidence type="ECO:0000259" key="1">
    <source>
        <dbReference type="Pfam" id="PF14411"/>
    </source>
</evidence>
<dbReference type="AlphaFoldDB" id="A0A160MHC7"/>
<sequence length="187" mass="20867">MAGGRLAQGPVPYNVINDPLTKIKTVTDDVFGIKGTGKAAGLKSRKLSSEQIELDWLDDKYTAVEVKGTVNVGGKKVDVSRRVYQIEIDKNYVPNNPKALGKSNGELMEKGKSPYIVKDGVESKVELHHLVQKEPGGMVEIAELTHDKYDSTLHGLVENGKSFRNNPELEKMYNNFRSNYWKMRASE</sequence>
<reference evidence="2 3" key="1">
    <citation type="submission" date="2016-04" db="EMBL/GenBank/DDBJ databases">
        <title>Complete genome sequence of Bacillus oceanisediminis strain 2691.</title>
        <authorList>
            <person name="Jeong H."/>
            <person name="Kim H.J."/>
            <person name="Lee D.-W."/>
        </authorList>
    </citation>
    <scope>NUCLEOTIDE SEQUENCE [LARGE SCALE GENOMIC DNA]</scope>
    <source>
        <strain evidence="2 3">2691</strain>
    </source>
</reference>
<dbReference type="Pfam" id="PF14411">
    <property type="entry name" value="LHH"/>
    <property type="match status" value="1"/>
</dbReference>
<dbReference type="EMBL" id="CP015506">
    <property type="protein sequence ID" value="AND42862.1"/>
    <property type="molecule type" value="Genomic_DNA"/>
</dbReference>
<dbReference type="KEGG" id="bon:A361_26810"/>
<protein>
    <recommendedName>
        <fullName evidence="1">LHH domain-containing protein</fullName>
    </recommendedName>
</protein>
<evidence type="ECO:0000313" key="2">
    <source>
        <dbReference type="EMBL" id="AND42862.1"/>
    </source>
</evidence>
<accession>A0A160MHC7</accession>
<dbReference type="Proteomes" id="UP000077856">
    <property type="component" value="Chromosome"/>
</dbReference>
<proteinExistence type="predicted"/>